<feature type="transmembrane region" description="Helical" evidence="6">
    <location>
        <begin position="6"/>
        <end position="29"/>
    </location>
</feature>
<evidence type="ECO:0000256" key="2">
    <source>
        <dbReference type="ARBA" id="ARBA00022475"/>
    </source>
</evidence>
<keyword evidence="3 6" id="KW-0812">Transmembrane</keyword>
<gene>
    <name evidence="7" type="ORF">SAMN04488500_1125</name>
</gene>
<dbReference type="EMBL" id="FWXI01000012">
    <property type="protein sequence ID" value="SMC89254.1"/>
    <property type="molecule type" value="Genomic_DNA"/>
</dbReference>
<dbReference type="GO" id="GO:0005886">
    <property type="term" value="C:plasma membrane"/>
    <property type="evidence" value="ECO:0007669"/>
    <property type="project" value="UniProtKB-SubCell"/>
</dbReference>
<evidence type="ECO:0000313" key="8">
    <source>
        <dbReference type="Proteomes" id="UP000192738"/>
    </source>
</evidence>
<dbReference type="GO" id="GO:0015171">
    <property type="term" value="F:amino acid transmembrane transporter activity"/>
    <property type="evidence" value="ECO:0007669"/>
    <property type="project" value="TreeGrafter"/>
</dbReference>
<proteinExistence type="predicted"/>
<dbReference type="AlphaFoldDB" id="A0A1W2CWF0"/>
<organism evidence="7 8">
    <name type="scientific">Sporomusa malonica</name>
    <dbReference type="NCBI Taxonomy" id="112901"/>
    <lineage>
        <taxon>Bacteria</taxon>
        <taxon>Bacillati</taxon>
        <taxon>Bacillota</taxon>
        <taxon>Negativicutes</taxon>
        <taxon>Selenomonadales</taxon>
        <taxon>Sporomusaceae</taxon>
        <taxon>Sporomusa</taxon>
    </lineage>
</organism>
<reference evidence="7 8" key="1">
    <citation type="submission" date="2017-04" db="EMBL/GenBank/DDBJ databases">
        <authorList>
            <person name="Afonso C.L."/>
            <person name="Miller P.J."/>
            <person name="Scott M.A."/>
            <person name="Spackman E."/>
            <person name="Goraichik I."/>
            <person name="Dimitrov K.M."/>
            <person name="Suarez D.L."/>
            <person name="Swayne D.E."/>
        </authorList>
    </citation>
    <scope>NUCLEOTIDE SEQUENCE [LARGE SCALE GENOMIC DNA]</scope>
    <source>
        <strain evidence="7 8">DSM 5090</strain>
    </source>
</reference>
<comment type="subcellular location">
    <subcellularLocation>
        <location evidence="1">Cell membrane</location>
        <topology evidence="1">Multi-pass membrane protein</topology>
    </subcellularLocation>
</comment>
<keyword evidence="2" id="KW-1003">Cell membrane</keyword>
<keyword evidence="4 6" id="KW-1133">Transmembrane helix</keyword>
<dbReference type="STRING" id="112901.SAMN04488500_1125"/>
<evidence type="ECO:0000256" key="6">
    <source>
        <dbReference type="SAM" id="Phobius"/>
    </source>
</evidence>
<dbReference type="InterPro" id="IPR001123">
    <property type="entry name" value="LeuE-type"/>
</dbReference>
<dbReference type="RefSeq" id="WP_084576408.1">
    <property type="nucleotide sequence ID" value="NZ_CP155572.1"/>
</dbReference>
<feature type="transmembrane region" description="Helical" evidence="6">
    <location>
        <begin position="41"/>
        <end position="65"/>
    </location>
</feature>
<dbReference type="PANTHER" id="PTHR30086">
    <property type="entry name" value="ARGININE EXPORTER PROTEIN ARGO"/>
    <property type="match status" value="1"/>
</dbReference>
<dbReference type="PANTHER" id="PTHR30086:SF20">
    <property type="entry name" value="ARGININE EXPORTER PROTEIN ARGO-RELATED"/>
    <property type="match status" value="1"/>
</dbReference>
<evidence type="ECO:0000256" key="4">
    <source>
        <dbReference type="ARBA" id="ARBA00022989"/>
    </source>
</evidence>
<keyword evidence="5 6" id="KW-0472">Membrane</keyword>
<feature type="transmembrane region" description="Helical" evidence="6">
    <location>
        <begin position="113"/>
        <end position="134"/>
    </location>
</feature>
<protein>
    <submittedName>
        <fullName evidence="7">Threonine/homoserine/homoserine lactone efflux protein</fullName>
    </submittedName>
</protein>
<name>A0A1W2CWF0_9FIRM</name>
<dbReference type="PIRSF" id="PIRSF006324">
    <property type="entry name" value="LeuE"/>
    <property type="match status" value="1"/>
</dbReference>
<dbReference type="OrthoDB" id="9784202at2"/>
<keyword evidence="8" id="KW-1185">Reference proteome</keyword>
<dbReference type="Pfam" id="PF01810">
    <property type="entry name" value="LysE"/>
    <property type="match status" value="1"/>
</dbReference>
<evidence type="ECO:0000256" key="5">
    <source>
        <dbReference type="ARBA" id="ARBA00023136"/>
    </source>
</evidence>
<feature type="transmembrane region" description="Helical" evidence="6">
    <location>
        <begin position="146"/>
        <end position="170"/>
    </location>
</feature>
<evidence type="ECO:0000256" key="3">
    <source>
        <dbReference type="ARBA" id="ARBA00022692"/>
    </source>
</evidence>
<accession>A0A1W2CWF0</accession>
<evidence type="ECO:0000313" key="7">
    <source>
        <dbReference type="EMBL" id="SMC89254.1"/>
    </source>
</evidence>
<sequence>MFGIVHYEMFVIAGIILNITPGSDTLYILGRSISQGRRAGIYSVLGISSGCAVHTLLAALGLSVLLTQSALAFLVVKTAGALYLAYLGVTTLLDKNNNLASPTGNAMSNQDIYLQGLLTNVLNPKVALFFLSFMPQFIDPHNSFGIVPFIILGITFLTTGTLWCLSLVFFSSGVTTFLRQSNKAATMMNKICGGIYLLLGVKLLTTER</sequence>
<dbReference type="Proteomes" id="UP000192738">
    <property type="component" value="Unassembled WGS sequence"/>
</dbReference>
<feature type="transmembrane region" description="Helical" evidence="6">
    <location>
        <begin position="71"/>
        <end position="93"/>
    </location>
</feature>
<evidence type="ECO:0000256" key="1">
    <source>
        <dbReference type="ARBA" id="ARBA00004651"/>
    </source>
</evidence>